<dbReference type="OrthoDB" id="153510at2"/>
<evidence type="ECO:0000256" key="11">
    <source>
        <dbReference type="SAM" id="Phobius"/>
    </source>
</evidence>
<dbReference type="InterPro" id="IPR018764">
    <property type="entry name" value="RskA_C"/>
</dbReference>
<dbReference type="RefSeq" id="WP_067472567.1">
    <property type="nucleotide sequence ID" value="NZ_CP015961.1"/>
</dbReference>
<evidence type="ECO:0000256" key="1">
    <source>
        <dbReference type="ARBA" id="ARBA00004162"/>
    </source>
</evidence>
<dbReference type="KEGG" id="dtm:BJL86_0234"/>
<gene>
    <name evidence="13" type="ORF">BJL86_0234</name>
</gene>
<evidence type="ECO:0000256" key="5">
    <source>
        <dbReference type="ARBA" id="ARBA00023015"/>
    </source>
</evidence>
<dbReference type="InterPro" id="IPR041916">
    <property type="entry name" value="Anti_sigma_zinc_sf"/>
</dbReference>
<reference evidence="13 14" key="1">
    <citation type="submission" date="2016-06" db="EMBL/GenBank/DDBJ databases">
        <title>Complete genome sequence of a saline-alkali tolerant type strain Dietzia timorensis ID05-A0528T.</title>
        <authorList>
            <person name="Wu X."/>
        </authorList>
    </citation>
    <scope>NUCLEOTIDE SEQUENCE [LARGE SCALE GENOMIC DNA]</scope>
    <source>
        <strain evidence="13 14">ID05-A0528</strain>
    </source>
</reference>
<evidence type="ECO:0000256" key="7">
    <source>
        <dbReference type="ARBA" id="ARBA00023163"/>
    </source>
</evidence>
<dbReference type="PANTHER" id="PTHR37461:SF1">
    <property type="entry name" value="ANTI-SIGMA-K FACTOR RSKA"/>
    <property type="match status" value="1"/>
</dbReference>
<keyword evidence="4 11" id="KW-1133">Transmembrane helix</keyword>
<feature type="region of interest" description="Disordered" evidence="10">
    <location>
        <begin position="245"/>
        <end position="271"/>
    </location>
</feature>
<evidence type="ECO:0000256" key="8">
    <source>
        <dbReference type="ARBA" id="ARBA00029829"/>
    </source>
</evidence>
<dbReference type="STRING" id="499555.BJL86_0234"/>
<feature type="region of interest" description="Disordered" evidence="10">
    <location>
        <begin position="132"/>
        <end position="154"/>
    </location>
</feature>
<feature type="domain" description="Anti-sigma K factor RskA C-terminal" evidence="12">
    <location>
        <begin position="106"/>
        <end position="264"/>
    </location>
</feature>
<dbReference type="PANTHER" id="PTHR37461">
    <property type="entry name" value="ANTI-SIGMA-K FACTOR RSKA"/>
    <property type="match status" value="1"/>
</dbReference>
<dbReference type="InterPro" id="IPR051474">
    <property type="entry name" value="Anti-sigma-K/W_factor"/>
</dbReference>
<proteinExistence type="predicted"/>
<evidence type="ECO:0000256" key="4">
    <source>
        <dbReference type="ARBA" id="ARBA00022989"/>
    </source>
</evidence>
<keyword evidence="5" id="KW-0805">Transcription regulation</keyword>
<name>A0A173LFQ2_9ACTN</name>
<evidence type="ECO:0000256" key="9">
    <source>
        <dbReference type="ARBA" id="ARBA00030803"/>
    </source>
</evidence>
<dbReference type="GO" id="GO:0006417">
    <property type="term" value="P:regulation of translation"/>
    <property type="evidence" value="ECO:0007669"/>
    <property type="project" value="TreeGrafter"/>
</dbReference>
<keyword evidence="6 11" id="KW-0472">Membrane</keyword>
<keyword evidence="14" id="KW-1185">Reference proteome</keyword>
<evidence type="ECO:0000256" key="2">
    <source>
        <dbReference type="ARBA" id="ARBA00022475"/>
    </source>
</evidence>
<feature type="transmembrane region" description="Helical" evidence="11">
    <location>
        <begin position="106"/>
        <end position="125"/>
    </location>
</feature>
<keyword evidence="3 11" id="KW-0812">Transmembrane</keyword>
<evidence type="ECO:0000259" key="12">
    <source>
        <dbReference type="Pfam" id="PF10099"/>
    </source>
</evidence>
<dbReference type="EMBL" id="CP015961">
    <property type="protein sequence ID" value="ANI91045.1"/>
    <property type="molecule type" value="Genomic_DNA"/>
</dbReference>
<dbReference type="AlphaFoldDB" id="A0A173LFQ2"/>
<evidence type="ECO:0000313" key="13">
    <source>
        <dbReference type="EMBL" id="ANI91045.1"/>
    </source>
</evidence>
<keyword evidence="2" id="KW-1003">Cell membrane</keyword>
<dbReference type="Proteomes" id="UP000186104">
    <property type="component" value="Chromosome"/>
</dbReference>
<dbReference type="Gene3D" id="1.10.10.1320">
    <property type="entry name" value="Anti-sigma factor, zinc-finger domain"/>
    <property type="match status" value="1"/>
</dbReference>
<evidence type="ECO:0000256" key="6">
    <source>
        <dbReference type="ARBA" id="ARBA00023136"/>
    </source>
</evidence>
<keyword evidence="7" id="KW-0804">Transcription</keyword>
<evidence type="ECO:0000256" key="10">
    <source>
        <dbReference type="SAM" id="MobiDB-lite"/>
    </source>
</evidence>
<sequence>MSAFPSIDDGDFELYALGALGTEESRRVRQALEGAEPAQREAMLRRIAEAREAAAALVEAADLDEAPPARARAELLEAIDRGQPADRSTSGGDVIDARSRFRPATLAAAAAVVLLLGAGVVAIAVRSGDNTAEIAGPESSTAQTSEPGVDDGPTGMVDQIMAAPDANIVNASLDSGATAKVMESEQLDMAVLEISGMPEASEGMHYQLWLNGFGPNPIAGGAMSVGADGSTLMGGIEELARTSGVAVTQEPNSDPRPPAPTGEVLMEMDMA</sequence>
<organism evidence="13 14">
    <name type="scientific">Dietzia timorensis</name>
    <dbReference type="NCBI Taxonomy" id="499555"/>
    <lineage>
        <taxon>Bacteria</taxon>
        <taxon>Bacillati</taxon>
        <taxon>Actinomycetota</taxon>
        <taxon>Actinomycetes</taxon>
        <taxon>Mycobacteriales</taxon>
        <taxon>Dietziaceae</taxon>
        <taxon>Dietzia</taxon>
    </lineage>
</organism>
<dbReference type="GO" id="GO:0005886">
    <property type="term" value="C:plasma membrane"/>
    <property type="evidence" value="ECO:0007669"/>
    <property type="project" value="UniProtKB-SubCell"/>
</dbReference>
<evidence type="ECO:0000313" key="14">
    <source>
        <dbReference type="Proteomes" id="UP000186104"/>
    </source>
</evidence>
<dbReference type="GO" id="GO:0016989">
    <property type="term" value="F:sigma factor antagonist activity"/>
    <property type="evidence" value="ECO:0007669"/>
    <property type="project" value="TreeGrafter"/>
</dbReference>
<evidence type="ECO:0000256" key="3">
    <source>
        <dbReference type="ARBA" id="ARBA00022692"/>
    </source>
</evidence>
<comment type="subcellular location">
    <subcellularLocation>
        <location evidence="1">Cell membrane</location>
        <topology evidence="1">Single-pass membrane protein</topology>
    </subcellularLocation>
</comment>
<dbReference type="Pfam" id="PF10099">
    <property type="entry name" value="RskA_C"/>
    <property type="match status" value="1"/>
</dbReference>
<accession>A0A173LFQ2</accession>
<protein>
    <recommendedName>
        <fullName evidence="9">Regulator of SigK</fullName>
    </recommendedName>
    <alternativeName>
        <fullName evidence="8">Sigma-K anti-sigma factor RskA</fullName>
    </alternativeName>
</protein>